<keyword evidence="2" id="KW-0732">Signal</keyword>
<proteinExistence type="predicted"/>
<protein>
    <recommendedName>
        <fullName evidence="3">Ysc84 actin-binding domain-containing protein</fullName>
    </recommendedName>
</protein>
<keyword evidence="5" id="KW-1185">Reference proteome</keyword>
<comment type="caution">
    <text evidence="4">The sequence shown here is derived from an EMBL/GenBank/DDBJ whole genome shotgun (WGS) entry which is preliminary data.</text>
</comment>
<evidence type="ECO:0000313" key="5">
    <source>
        <dbReference type="Proteomes" id="UP000191110"/>
    </source>
</evidence>
<dbReference type="PANTHER" id="PTHR15629:SF2">
    <property type="entry name" value="SH3 DOMAIN-CONTAINING YSC84-LIKE PROTEIN 1"/>
    <property type="match status" value="1"/>
</dbReference>
<evidence type="ECO:0000256" key="2">
    <source>
        <dbReference type="SAM" id="SignalP"/>
    </source>
</evidence>
<dbReference type="InterPro" id="IPR007461">
    <property type="entry name" value="Ysc84_actin-binding"/>
</dbReference>
<evidence type="ECO:0000259" key="3">
    <source>
        <dbReference type="Pfam" id="PF04366"/>
    </source>
</evidence>
<reference evidence="4 5" key="1">
    <citation type="submission" date="2016-11" db="EMBL/GenBank/DDBJ databases">
        <title>Mixed transmission modes and dynamic genome evolution in an obligate animal-bacterial symbiosis.</title>
        <authorList>
            <person name="Russell S.L."/>
            <person name="Corbett-Detig R.B."/>
            <person name="Cavanaugh C.M."/>
        </authorList>
    </citation>
    <scope>NUCLEOTIDE SEQUENCE [LARGE SCALE GENOMIC DNA]</scope>
    <source>
        <strain evidence="4">Sveles-Q1</strain>
    </source>
</reference>
<dbReference type="Pfam" id="PF04366">
    <property type="entry name" value="Ysc84"/>
    <property type="match status" value="1"/>
</dbReference>
<dbReference type="EMBL" id="MPRL01000014">
    <property type="protein sequence ID" value="OOZ41077.1"/>
    <property type="molecule type" value="Genomic_DNA"/>
</dbReference>
<feature type="chain" id="PRO_5012549408" description="Ysc84 actin-binding domain-containing protein" evidence="2">
    <location>
        <begin position="23"/>
        <end position="261"/>
    </location>
</feature>
<accession>A0A1T2L7J0</accession>
<evidence type="ECO:0000313" key="4">
    <source>
        <dbReference type="EMBL" id="OOZ41077.1"/>
    </source>
</evidence>
<feature type="signal peptide" evidence="2">
    <location>
        <begin position="1"/>
        <end position="22"/>
    </location>
</feature>
<organism evidence="4 5">
    <name type="scientific">Solemya pervernicosa gill symbiont</name>
    <dbReference type="NCBI Taxonomy" id="642797"/>
    <lineage>
        <taxon>Bacteria</taxon>
        <taxon>Pseudomonadati</taxon>
        <taxon>Pseudomonadota</taxon>
        <taxon>Gammaproteobacteria</taxon>
        <taxon>sulfur-oxidizing symbionts</taxon>
    </lineage>
</organism>
<dbReference type="CDD" id="cd11524">
    <property type="entry name" value="SYLF"/>
    <property type="match status" value="1"/>
</dbReference>
<dbReference type="InterPro" id="IPR051702">
    <property type="entry name" value="SH3_domain_YSC84-like"/>
</dbReference>
<gene>
    <name evidence="4" type="ORF">BOW53_04915</name>
</gene>
<dbReference type="Proteomes" id="UP000191110">
    <property type="component" value="Unassembled WGS sequence"/>
</dbReference>
<dbReference type="AlphaFoldDB" id="A0A1T2L7J0"/>
<feature type="domain" description="Ysc84 actin-binding" evidence="3">
    <location>
        <begin position="99"/>
        <end position="221"/>
    </location>
</feature>
<dbReference type="OrthoDB" id="9782434at2"/>
<dbReference type="GO" id="GO:0035091">
    <property type="term" value="F:phosphatidylinositol binding"/>
    <property type="evidence" value="ECO:0007669"/>
    <property type="project" value="TreeGrafter"/>
</dbReference>
<dbReference type="RefSeq" id="WP_078482974.1">
    <property type="nucleotide sequence ID" value="NZ_MPRL01000014.1"/>
</dbReference>
<feature type="region of interest" description="Disordered" evidence="1">
    <location>
        <begin position="236"/>
        <end position="261"/>
    </location>
</feature>
<evidence type="ECO:0000256" key="1">
    <source>
        <dbReference type="SAM" id="MobiDB-lite"/>
    </source>
</evidence>
<name>A0A1T2L7J0_9GAMM</name>
<dbReference type="PANTHER" id="PTHR15629">
    <property type="entry name" value="SH3YL1 PROTEIN"/>
    <property type="match status" value="1"/>
</dbReference>
<sequence length="261" mass="27405">MALTQRLAAFIVAFALPFTSYASTEQREKIKEAIDVVTESFSIPEEGIPPGMLKNAKAIAVIPGMVKVGFIIGGRFGSGVVMVRSEDGHWSNPAFVTLTGGSVGLQVGAQSTDVILIFKSDKSLESMKSGKHTLGADAGIAAGPVGRSAEAATDTEMESEIYSYSRSSGLFAGVSLQGASFQFDDDANAAFYEEGVEVDAILNNQATPSSEIVERLRSTLELGEAAKLEMAVKEAAAEKEKRAAPKAPESNPNPGKGILDI</sequence>